<dbReference type="InterPro" id="IPR000014">
    <property type="entry name" value="PAS"/>
</dbReference>
<dbReference type="InterPro" id="IPR036097">
    <property type="entry name" value="HisK_dim/P_sf"/>
</dbReference>
<evidence type="ECO:0000256" key="4">
    <source>
        <dbReference type="ARBA" id="ARBA00022475"/>
    </source>
</evidence>
<dbReference type="HOGENOM" id="CLU_000445_133_1_7"/>
<dbReference type="CDD" id="cd00130">
    <property type="entry name" value="PAS"/>
    <property type="match status" value="1"/>
</dbReference>
<evidence type="ECO:0000313" key="17">
    <source>
        <dbReference type="EMBL" id="ABV66387.1"/>
    </source>
</evidence>
<reference evidence="17 18" key="1">
    <citation type="journal article" date="2007" name="PLoS ONE">
        <title>The complete genome sequence and analysis of the Epsilonproteobacterium Arcobacter butzleri.</title>
        <authorList>
            <person name="Miller W.G."/>
            <person name="Parker C.T."/>
            <person name="Rubenfield M."/>
            <person name="Mendz G.L."/>
            <person name="Woesten M.M.S.M."/>
            <person name="Ussery D.W."/>
            <person name="Stolz J.F."/>
            <person name="Binnewies T.T."/>
            <person name="Hallin P.F."/>
            <person name="Wang G."/>
            <person name="Malek J.A."/>
            <person name="Rogosin A."/>
            <person name="Stanker L.H."/>
            <person name="Mandrell R.E."/>
        </authorList>
    </citation>
    <scope>NUCLEOTIDE SEQUENCE [LARGE SCALE GENOMIC DNA]</scope>
    <source>
        <strain evidence="17 18">RM4018</strain>
    </source>
</reference>
<dbReference type="PRINTS" id="PR00344">
    <property type="entry name" value="BCTRLSENSOR"/>
</dbReference>
<dbReference type="Proteomes" id="UP000001136">
    <property type="component" value="Chromosome"/>
</dbReference>
<dbReference type="SUPFAM" id="SSF47384">
    <property type="entry name" value="Homodimeric domain of signal transducing histidine kinase"/>
    <property type="match status" value="1"/>
</dbReference>
<name>A8ER13_ALIB4</name>
<keyword evidence="12" id="KW-0902">Two-component regulatory system</keyword>
<feature type="domain" description="PAS" evidence="16">
    <location>
        <begin position="381"/>
        <end position="436"/>
    </location>
</feature>
<evidence type="ECO:0000259" key="16">
    <source>
        <dbReference type="PROSITE" id="PS50112"/>
    </source>
</evidence>
<dbReference type="InterPro" id="IPR004358">
    <property type="entry name" value="Sig_transdc_His_kin-like_C"/>
</dbReference>
<evidence type="ECO:0000256" key="12">
    <source>
        <dbReference type="ARBA" id="ARBA00023012"/>
    </source>
</evidence>
<evidence type="ECO:0000256" key="6">
    <source>
        <dbReference type="ARBA" id="ARBA00022679"/>
    </source>
</evidence>
<evidence type="ECO:0000256" key="2">
    <source>
        <dbReference type="ARBA" id="ARBA00004651"/>
    </source>
</evidence>
<dbReference type="SUPFAM" id="SSF55785">
    <property type="entry name" value="PYP-like sensor domain (PAS domain)"/>
    <property type="match status" value="1"/>
</dbReference>
<feature type="transmembrane region" description="Helical" evidence="14">
    <location>
        <begin position="345"/>
        <end position="363"/>
    </location>
</feature>
<dbReference type="SMART" id="SM01049">
    <property type="entry name" value="Cache_2"/>
    <property type="match status" value="1"/>
</dbReference>
<dbReference type="GO" id="GO:0005524">
    <property type="term" value="F:ATP binding"/>
    <property type="evidence" value="ECO:0007669"/>
    <property type="project" value="UniProtKB-KW"/>
</dbReference>
<accession>A8ER13</accession>
<dbReference type="AlphaFoldDB" id="A8ER13"/>
<dbReference type="GeneID" id="24304570"/>
<dbReference type="SMART" id="SM00387">
    <property type="entry name" value="HATPase_c"/>
    <property type="match status" value="1"/>
</dbReference>
<dbReference type="KEGG" id="abu:Abu_0102"/>
<keyword evidence="5" id="KW-0597">Phosphoprotein</keyword>
<dbReference type="Gene3D" id="3.30.565.10">
    <property type="entry name" value="Histidine kinase-like ATPase, C-terminal domain"/>
    <property type="match status" value="1"/>
</dbReference>
<dbReference type="Gene3D" id="3.30.450.20">
    <property type="entry name" value="PAS domain"/>
    <property type="match status" value="2"/>
</dbReference>
<dbReference type="PANTHER" id="PTHR43065:SF46">
    <property type="entry name" value="C4-DICARBOXYLATE TRANSPORT SENSOR PROTEIN DCTB"/>
    <property type="match status" value="1"/>
</dbReference>
<keyword evidence="6 17" id="KW-0808">Transferase</keyword>
<evidence type="ECO:0000256" key="14">
    <source>
        <dbReference type="SAM" id="Phobius"/>
    </source>
</evidence>
<gene>
    <name evidence="17" type="ordered locus">Abu_0102</name>
</gene>
<dbReference type="InterPro" id="IPR036890">
    <property type="entry name" value="HATPase_C_sf"/>
</dbReference>
<evidence type="ECO:0000256" key="10">
    <source>
        <dbReference type="ARBA" id="ARBA00022840"/>
    </source>
</evidence>
<dbReference type="PROSITE" id="PS50112">
    <property type="entry name" value="PAS"/>
    <property type="match status" value="1"/>
</dbReference>
<dbReference type="InterPro" id="IPR004010">
    <property type="entry name" value="Double_Cache_2"/>
</dbReference>
<feature type="domain" description="Histidine kinase" evidence="15">
    <location>
        <begin position="520"/>
        <end position="726"/>
    </location>
</feature>
<feature type="transmembrane region" description="Helical" evidence="14">
    <location>
        <begin position="16"/>
        <end position="37"/>
    </location>
</feature>
<comment type="subcellular location">
    <subcellularLocation>
        <location evidence="2">Cell membrane</location>
        <topology evidence="2">Multi-pass membrane protein</topology>
    </subcellularLocation>
</comment>
<dbReference type="CDD" id="cd00082">
    <property type="entry name" value="HisKA"/>
    <property type="match status" value="1"/>
</dbReference>
<keyword evidence="18" id="KW-1185">Reference proteome</keyword>
<dbReference type="Pfam" id="PF02518">
    <property type="entry name" value="HATPase_c"/>
    <property type="match status" value="1"/>
</dbReference>
<evidence type="ECO:0000256" key="13">
    <source>
        <dbReference type="ARBA" id="ARBA00023136"/>
    </source>
</evidence>
<evidence type="ECO:0000313" key="18">
    <source>
        <dbReference type="Proteomes" id="UP000001136"/>
    </source>
</evidence>
<dbReference type="GO" id="GO:0000155">
    <property type="term" value="F:phosphorelay sensor kinase activity"/>
    <property type="evidence" value="ECO:0007669"/>
    <property type="project" value="InterPro"/>
</dbReference>
<dbReference type="EMBL" id="CP000361">
    <property type="protein sequence ID" value="ABV66387.1"/>
    <property type="molecule type" value="Genomic_DNA"/>
</dbReference>
<dbReference type="eggNOG" id="COG4564">
    <property type="taxonomic scope" value="Bacteria"/>
</dbReference>
<organism evidence="17 18">
    <name type="scientific">Aliarcobacter butzleri (strain RM4018)</name>
    <name type="common">Arcobacter butzleri</name>
    <dbReference type="NCBI Taxonomy" id="367737"/>
    <lineage>
        <taxon>Bacteria</taxon>
        <taxon>Pseudomonadati</taxon>
        <taxon>Campylobacterota</taxon>
        <taxon>Epsilonproteobacteria</taxon>
        <taxon>Campylobacterales</taxon>
        <taxon>Arcobacteraceae</taxon>
        <taxon>Aliarcobacter</taxon>
    </lineage>
</organism>
<proteinExistence type="predicted"/>
<dbReference type="InterPro" id="IPR003594">
    <property type="entry name" value="HATPase_dom"/>
</dbReference>
<keyword evidence="8" id="KW-0547">Nucleotide-binding</keyword>
<dbReference type="GO" id="GO:0005886">
    <property type="term" value="C:plasma membrane"/>
    <property type="evidence" value="ECO:0007669"/>
    <property type="project" value="UniProtKB-SubCell"/>
</dbReference>
<evidence type="ECO:0000256" key="9">
    <source>
        <dbReference type="ARBA" id="ARBA00022777"/>
    </source>
</evidence>
<sequence length="726" mass="85224">MKNNYNLNQENGIKKITLLSSTIIILFVATITGYNLIKTEYDNFKNHINSFKETLIEREKFYIKSSVDNLKNDIDFEELSIINNKKHNIKTQSILAYNLAKSIYEKTTKLSKEEQINFIKTAIKQIAQKSNDINYFILDTNGNLILNSDNEIDENRNFYNFQDINGKKFVQEMINTDSNKQNFIEYFWYIPNQSLTANKITYSRHLKELDLIIGSGTFLEKQNSELISKLITKIENQNVNNEEFIFIYKINSLNDIKNKSELISKKLIEPKKEDLEAMEKLLINTNYKGNDYLFYNNNQQLIYGTYLKEHRYFIAIGVNLVNIYDIVEKERNISLENMYKNINRLVIIITVMTIIFFIFSLLFTKRIETIFQEYKENVILNEDKYRMLFNHSNDAFIISELDSNEYTRITSYNKTASKVTFYDEKELIDKSFFDLFINLDTKKILTEKSFFDTVKLKTKYDDIKTIELSIIIYEANKKTIVFASIRDITERTLLKENKEKQEKILIQKSKMASMGEMIGNIAHQWRQPLSQLSGLFFDIKSAYDYKELDTKYLQNRVEEANDLLEYMSKTIDDFRNFFSPNSQKEEFFINQAVQNALKIAQSTLNFYQIKISVQVDESLKISGYQNEYSQAVMNIISNAKDILIEKNISDPQIKIYLEKNVLCIEDNAGGIDEEIINKIFDPYFTTKYEYGTGIGLYMTKMIIEEKMGGSINVKNTRTGAKFFVEV</sequence>
<protein>
    <recommendedName>
        <fullName evidence="3">histidine kinase</fullName>
        <ecNumber evidence="3">2.7.13.3</ecNumber>
    </recommendedName>
</protein>
<keyword evidence="7 14" id="KW-0812">Transmembrane</keyword>
<evidence type="ECO:0000259" key="15">
    <source>
        <dbReference type="PROSITE" id="PS50109"/>
    </source>
</evidence>
<dbReference type="PROSITE" id="PS50109">
    <property type="entry name" value="HIS_KIN"/>
    <property type="match status" value="1"/>
</dbReference>
<dbReference type="SUPFAM" id="SSF55874">
    <property type="entry name" value="ATPase domain of HSP90 chaperone/DNA topoisomerase II/histidine kinase"/>
    <property type="match status" value="1"/>
</dbReference>
<keyword evidence="11 14" id="KW-1133">Transmembrane helix</keyword>
<evidence type="ECO:0000256" key="8">
    <source>
        <dbReference type="ARBA" id="ARBA00022741"/>
    </source>
</evidence>
<dbReference type="Gene3D" id="1.10.287.130">
    <property type="match status" value="1"/>
</dbReference>
<evidence type="ECO:0000256" key="5">
    <source>
        <dbReference type="ARBA" id="ARBA00022553"/>
    </source>
</evidence>
<keyword evidence="13 14" id="KW-0472">Membrane</keyword>
<dbReference type="eggNOG" id="COG4191">
    <property type="taxonomic scope" value="Bacteria"/>
</dbReference>
<dbReference type="EC" id="2.7.13.3" evidence="3"/>
<dbReference type="InterPro" id="IPR003661">
    <property type="entry name" value="HisK_dim/P_dom"/>
</dbReference>
<keyword evidence="10" id="KW-0067">ATP-binding</keyword>
<keyword evidence="4" id="KW-1003">Cell membrane</keyword>
<dbReference type="Pfam" id="PF08269">
    <property type="entry name" value="dCache_2"/>
    <property type="match status" value="1"/>
</dbReference>
<dbReference type="InterPro" id="IPR033480">
    <property type="entry name" value="sCache_2"/>
</dbReference>
<dbReference type="RefSeq" id="WP_012012003.1">
    <property type="nucleotide sequence ID" value="NC_009850.1"/>
</dbReference>
<comment type="catalytic activity">
    <reaction evidence="1">
        <text>ATP + protein L-histidine = ADP + protein N-phospho-L-histidine.</text>
        <dbReference type="EC" id="2.7.13.3"/>
    </reaction>
</comment>
<evidence type="ECO:0000256" key="3">
    <source>
        <dbReference type="ARBA" id="ARBA00012438"/>
    </source>
</evidence>
<keyword evidence="9 17" id="KW-0418">Kinase</keyword>
<dbReference type="InterPro" id="IPR035965">
    <property type="entry name" value="PAS-like_dom_sf"/>
</dbReference>
<evidence type="ECO:0000256" key="7">
    <source>
        <dbReference type="ARBA" id="ARBA00022692"/>
    </source>
</evidence>
<dbReference type="PANTHER" id="PTHR43065">
    <property type="entry name" value="SENSOR HISTIDINE KINASE"/>
    <property type="match status" value="1"/>
</dbReference>
<dbReference type="NCBIfam" id="TIGR00229">
    <property type="entry name" value="sensory_box"/>
    <property type="match status" value="1"/>
</dbReference>
<evidence type="ECO:0000256" key="11">
    <source>
        <dbReference type="ARBA" id="ARBA00022989"/>
    </source>
</evidence>
<dbReference type="STRING" id="367737.Abu_0102"/>
<dbReference type="InterPro" id="IPR005467">
    <property type="entry name" value="His_kinase_dom"/>
</dbReference>
<evidence type="ECO:0000256" key="1">
    <source>
        <dbReference type="ARBA" id="ARBA00000085"/>
    </source>
</evidence>